<dbReference type="SUPFAM" id="SSF56349">
    <property type="entry name" value="DNA breaking-rejoining enzymes"/>
    <property type="match status" value="1"/>
</dbReference>
<comment type="caution">
    <text evidence="7">The sequence shown here is derived from an EMBL/GenBank/DDBJ whole genome shotgun (WGS) entry which is preliminary data.</text>
</comment>
<dbReference type="Pfam" id="PF00589">
    <property type="entry name" value="Phage_integrase"/>
    <property type="match status" value="1"/>
</dbReference>
<dbReference type="Gene3D" id="2.40.50.100">
    <property type="match status" value="2"/>
</dbReference>
<feature type="domain" description="Mop" evidence="5">
    <location>
        <begin position="223"/>
        <end position="289"/>
    </location>
</feature>
<dbReference type="Gene3D" id="1.10.443.10">
    <property type="entry name" value="Intergrase catalytic core"/>
    <property type="match status" value="1"/>
</dbReference>
<proteinExistence type="predicted"/>
<name>A0A9D2HDH3_9BACT</name>
<organism evidence="7 8">
    <name type="scientific">Candidatus Mailhella merdigallinarum</name>
    <dbReference type="NCBI Taxonomy" id="2838658"/>
    <lineage>
        <taxon>Bacteria</taxon>
        <taxon>Pseudomonadati</taxon>
        <taxon>Thermodesulfobacteriota</taxon>
        <taxon>Desulfovibrionia</taxon>
        <taxon>Desulfovibrionales</taxon>
        <taxon>Desulfovibrionaceae</taxon>
        <taxon>Mailhella</taxon>
    </lineage>
</organism>
<dbReference type="Proteomes" id="UP000824225">
    <property type="component" value="Unassembled WGS sequence"/>
</dbReference>
<evidence type="ECO:0000256" key="4">
    <source>
        <dbReference type="SAM" id="MobiDB-lite"/>
    </source>
</evidence>
<dbReference type="NCBIfam" id="TIGR00638">
    <property type="entry name" value="Mop"/>
    <property type="match status" value="1"/>
</dbReference>
<dbReference type="PROSITE" id="PS51898">
    <property type="entry name" value="TYR_RECOMBINASE"/>
    <property type="match status" value="1"/>
</dbReference>
<evidence type="ECO:0000313" key="8">
    <source>
        <dbReference type="Proteomes" id="UP000824225"/>
    </source>
</evidence>
<evidence type="ECO:0000259" key="6">
    <source>
        <dbReference type="PROSITE" id="PS51898"/>
    </source>
</evidence>
<evidence type="ECO:0000256" key="2">
    <source>
        <dbReference type="ARBA" id="ARBA00023172"/>
    </source>
</evidence>
<dbReference type="InterPro" id="IPR005116">
    <property type="entry name" value="Transp-assoc_OB_typ1"/>
</dbReference>
<gene>
    <name evidence="7" type="ORF">H9962_08615</name>
</gene>
<dbReference type="SUPFAM" id="SSF50331">
    <property type="entry name" value="MOP-like"/>
    <property type="match status" value="2"/>
</dbReference>
<reference evidence="7" key="1">
    <citation type="journal article" date="2021" name="PeerJ">
        <title>Extensive microbial diversity within the chicken gut microbiome revealed by metagenomics and culture.</title>
        <authorList>
            <person name="Gilroy R."/>
            <person name="Ravi A."/>
            <person name="Getino M."/>
            <person name="Pursley I."/>
            <person name="Horton D.L."/>
            <person name="Alikhan N.F."/>
            <person name="Baker D."/>
            <person name="Gharbi K."/>
            <person name="Hall N."/>
            <person name="Watson M."/>
            <person name="Adriaenssens E.M."/>
            <person name="Foster-Nyarko E."/>
            <person name="Jarju S."/>
            <person name="Secka A."/>
            <person name="Antonio M."/>
            <person name="Oren A."/>
            <person name="Chaudhuri R.R."/>
            <person name="La Ragione R."/>
            <person name="Hildebrand F."/>
            <person name="Pallen M.J."/>
        </authorList>
    </citation>
    <scope>NUCLEOTIDE SEQUENCE</scope>
    <source>
        <strain evidence="7">CHK186-16707</strain>
    </source>
</reference>
<dbReference type="CDD" id="cd00397">
    <property type="entry name" value="DNA_BRE_C"/>
    <property type="match status" value="1"/>
</dbReference>
<dbReference type="InterPro" id="IPR004606">
    <property type="entry name" value="Mop_domain"/>
</dbReference>
<dbReference type="InterPro" id="IPR002104">
    <property type="entry name" value="Integrase_catalytic"/>
</dbReference>
<dbReference type="InterPro" id="IPR008995">
    <property type="entry name" value="Mo/tungstate-bd_C_term_dom"/>
</dbReference>
<dbReference type="GO" id="GO:0015074">
    <property type="term" value="P:DNA integration"/>
    <property type="evidence" value="ECO:0007669"/>
    <property type="project" value="InterPro"/>
</dbReference>
<evidence type="ECO:0000256" key="3">
    <source>
        <dbReference type="PROSITE-ProRule" id="PRU01213"/>
    </source>
</evidence>
<evidence type="ECO:0000313" key="7">
    <source>
        <dbReference type="EMBL" id="HJA09233.1"/>
    </source>
</evidence>
<dbReference type="InterPro" id="IPR013762">
    <property type="entry name" value="Integrase-like_cat_sf"/>
</dbReference>
<feature type="domain" description="Mop" evidence="5">
    <location>
        <begin position="294"/>
        <end position="360"/>
    </location>
</feature>
<dbReference type="Pfam" id="PF03459">
    <property type="entry name" value="TOBE"/>
    <property type="match status" value="2"/>
</dbReference>
<keyword evidence="2" id="KW-0233">DNA recombination</keyword>
<accession>A0A9D2HDH3</accession>
<reference evidence="7" key="2">
    <citation type="submission" date="2021-04" db="EMBL/GenBank/DDBJ databases">
        <authorList>
            <person name="Gilroy R."/>
        </authorList>
    </citation>
    <scope>NUCLEOTIDE SEQUENCE</scope>
    <source>
        <strain evidence="7">CHK186-16707</strain>
    </source>
</reference>
<evidence type="ECO:0000259" key="5">
    <source>
        <dbReference type="PROSITE" id="PS51866"/>
    </source>
</evidence>
<dbReference type="EMBL" id="DXAN01000028">
    <property type="protein sequence ID" value="HJA09233.1"/>
    <property type="molecule type" value="Genomic_DNA"/>
</dbReference>
<dbReference type="GO" id="GO:0015689">
    <property type="term" value="P:molybdate ion transport"/>
    <property type="evidence" value="ECO:0007669"/>
    <property type="project" value="InterPro"/>
</dbReference>
<dbReference type="GO" id="GO:0006310">
    <property type="term" value="P:DNA recombination"/>
    <property type="evidence" value="ECO:0007669"/>
    <property type="project" value="UniProtKB-KW"/>
</dbReference>
<dbReference type="InterPro" id="IPR011010">
    <property type="entry name" value="DNA_brk_join_enz"/>
</dbReference>
<dbReference type="GO" id="GO:0003677">
    <property type="term" value="F:DNA binding"/>
    <property type="evidence" value="ECO:0007669"/>
    <property type="project" value="InterPro"/>
</dbReference>
<evidence type="ECO:0000256" key="1">
    <source>
        <dbReference type="ARBA" id="ARBA00022505"/>
    </source>
</evidence>
<feature type="region of interest" description="Disordered" evidence="4">
    <location>
        <begin position="1"/>
        <end position="40"/>
    </location>
</feature>
<dbReference type="PROSITE" id="PS51866">
    <property type="entry name" value="MOP"/>
    <property type="match status" value="2"/>
</dbReference>
<feature type="domain" description="Tyr recombinase" evidence="6">
    <location>
        <begin position="34"/>
        <end position="216"/>
    </location>
</feature>
<keyword evidence="1 3" id="KW-0500">Molybdenum</keyword>
<sequence>MNNVTSSPLSGGPASSRPTTVSDDSYMPPSINAPHLSTREMDELDRTFRARVEESRHASHRLSRQRLWLIFLLLRHGALRLGEVLGLDDEKAVNLEEGILHVPGPHSRDVPLPRHLIPELRRFFALPSVAARRGELTHLDPGYVRRNFYARARECNLPPELASPRALRQSRAVELIRSGMPLPAVQKLLGQPSLESTGEFLAYTDADIKDMTRHYLQREAKLKTSARNVFPGQVESLRQSGFLVEVRLRSFGGLAVTALITQESMERMELTPEKTVIATVKAPLVTLCRDQGRPTSASNRFSGTVLRINRSELICAVVARLDEGSRVCALITTERADELELAPDMPVTIQFEAFSVVLDLP</sequence>
<dbReference type="AlphaFoldDB" id="A0A9D2HDH3"/>
<protein>
    <submittedName>
        <fullName evidence="7">TOBE domain-containing protein</fullName>
    </submittedName>
</protein>